<dbReference type="Proteomes" id="UP000677228">
    <property type="component" value="Unassembled WGS sequence"/>
</dbReference>
<dbReference type="Proteomes" id="UP000681722">
    <property type="component" value="Unassembled WGS sequence"/>
</dbReference>
<dbReference type="GO" id="GO:0016491">
    <property type="term" value="F:oxidoreductase activity"/>
    <property type="evidence" value="ECO:0007669"/>
    <property type="project" value="UniProtKB-KW"/>
</dbReference>
<dbReference type="Pfam" id="PF00106">
    <property type="entry name" value="adh_short"/>
    <property type="match status" value="1"/>
</dbReference>
<dbReference type="PANTHER" id="PTHR24320">
    <property type="entry name" value="RETINOL DEHYDROGENASE"/>
    <property type="match status" value="1"/>
</dbReference>
<evidence type="ECO:0000313" key="5">
    <source>
        <dbReference type="EMBL" id="CAF4206142.1"/>
    </source>
</evidence>
<protein>
    <recommendedName>
        <fullName evidence="8">Retinol dehydrogenase</fullName>
    </recommendedName>
</protein>
<dbReference type="Proteomes" id="UP000663829">
    <property type="component" value="Unassembled WGS sequence"/>
</dbReference>
<evidence type="ECO:0000313" key="4">
    <source>
        <dbReference type="EMBL" id="CAF1526507.1"/>
    </source>
</evidence>
<evidence type="ECO:0000256" key="1">
    <source>
        <dbReference type="ARBA" id="ARBA00006484"/>
    </source>
</evidence>
<dbReference type="Gene3D" id="3.40.50.720">
    <property type="entry name" value="NAD(P)-binding Rossmann-like Domain"/>
    <property type="match status" value="1"/>
</dbReference>
<dbReference type="EMBL" id="CAJNOQ010024348">
    <property type="protein sequence ID" value="CAF1526507.1"/>
    <property type="molecule type" value="Genomic_DNA"/>
</dbReference>
<keyword evidence="2" id="KW-0560">Oxidoreductase</keyword>
<evidence type="ECO:0008006" key="8">
    <source>
        <dbReference type="Google" id="ProtNLM"/>
    </source>
</evidence>
<dbReference type="SUPFAM" id="SSF51735">
    <property type="entry name" value="NAD(P)-binding Rossmann-fold domains"/>
    <property type="match status" value="1"/>
</dbReference>
<accession>A0A815VCX1</accession>
<dbReference type="EMBL" id="CAJOBC010089916">
    <property type="protein sequence ID" value="CAF4385614.1"/>
    <property type="molecule type" value="Genomic_DNA"/>
</dbReference>
<evidence type="ECO:0000313" key="3">
    <source>
        <dbReference type="EMBL" id="CAF1398757.1"/>
    </source>
</evidence>
<dbReference type="EMBL" id="CAJNOK010026137">
    <property type="protein sequence ID" value="CAF1398757.1"/>
    <property type="molecule type" value="Genomic_DNA"/>
</dbReference>
<evidence type="ECO:0000256" key="2">
    <source>
        <dbReference type="ARBA" id="ARBA00023002"/>
    </source>
</evidence>
<dbReference type="InterPro" id="IPR002347">
    <property type="entry name" value="SDR_fam"/>
</dbReference>
<keyword evidence="7" id="KW-1185">Reference proteome</keyword>
<name>A0A815VCX1_9BILA</name>
<proteinExistence type="inferred from homology"/>
<evidence type="ECO:0000313" key="6">
    <source>
        <dbReference type="EMBL" id="CAF4385614.1"/>
    </source>
</evidence>
<comment type="caution">
    <text evidence="4">The sequence shown here is derived from an EMBL/GenBank/DDBJ whole genome shotgun (WGS) entry which is preliminary data.</text>
</comment>
<dbReference type="OrthoDB" id="191139at2759"/>
<dbReference type="EMBL" id="CAJOBA010047855">
    <property type="protein sequence ID" value="CAF4206142.1"/>
    <property type="molecule type" value="Genomic_DNA"/>
</dbReference>
<evidence type="ECO:0000313" key="7">
    <source>
        <dbReference type="Proteomes" id="UP000663829"/>
    </source>
</evidence>
<dbReference type="AlphaFoldDB" id="A0A815VCX1"/>
<dbReference type="InterPro" id="IPR036291">
    <property type="entry name" value="NAD(P)-bd_dom_sf"/>
</dbReference>
<sequence>VTDIQFDKRQYNSTVAYQQSKQADRMLSYAAAQEYKQDGISVYACHPGVVTSNLLQSLGMSKGYESAEQGAQTPVFLATNMNIVKPELTGTYWNSCKQTNCQFSKQTNDIKELWKLCQNIEQKLETISKDNEL</sequence>
<comment type="similarity">
    <text evidence="1">Belongs to the short-chain dehydrogenases/reductases (SDR) family.</text>
</comment>
<feature type="non-terminal residue" evidence="4">
    <location>
        <position position="1"/>
    </location>
</feature>
<dbReference type="PANTHER" id="PTHR24320:SF148">
    <property type="entry name" value="NAD(P)-BINDING ROSSMANN-FOLD SUPERFAMILY PROTEIN"/>
    <property type="match status" value="1"/>
</dbReference>
<reference evidence="4" key="1">
    <citation type="submission" date="2021-02" db="EMBL/GenBank/DDBJ databases">
        <authorList>
            <person name="Nowell W R."/>
        </authorList>
    </citation>
    <scope>NUCLEOTIDE SEQUENCE</scope>
</reference>
<dbReference type="Proteomes" id="UP000682733">
    <property type="component" value="Unassembled WGS sequence"/>
</dbReference>
<organism evidence="4 7">
    <name type="scientific">Didymodactylos carnosus</name>
    <dbReference type="NCBI Taxonomy" id="1234261"/>
    <lineage>
        <taxon>Eukaryota</taxon>
        <taxon>Metazoa</taxon>
        <taxon>Spiralia</taxon>
        <taxon>Gnathifera</taxon>
        <taxon>Rotifera</taxon>
        <taxon>Eurotatoria</taxon>
        <taxon>Bdelloidea</taxon>
        <taxon>Philodinida</taxon>
        <taxon>Philodinidae</taxon>
        <taxon>Didymodactylos</taxon>
    </lineage>
</organism>
<gene>
    <name evidence="4" type="ORF">GPM918_LOCUS37809</name>
    <name evidence="3" type="ORF">OVA965_LOCUS32939</name>
    <name evidence="6" type="ORF">SRO942_LOCUS38594</name>
    <name evidence="5" type="ORF">TMI583_LOCUS33811</name>
</gene>